<dbReference type="Gene3D" id="3.40.50.300">
    <property type="entry name" value="P-loop containing nucleotide triphosphate hydrolases"/>
    <property type="match status" value="1"/>
</dbReference>
<dbReference type="Pfam" id="PF01202">
    <property type="entry name" value="SKI"/>
    <property type="match status" value="1"/>
</dbReference>
<sequence>MPDLTRIAGRMVTTDELGRPWHQREVASEKAANDDESDEASLVVPLDRRSMQPGQYEEVADAAELPARLRNVFWIGGGSGAGKSTIARRLADRYGWRLYATDDVMHDHAGRTTPEGAPYLHDFIAMDMDERWVSRSPEVMLETFHWFQGEGFGLIIEDLLRLPQEPCVIVEGFRLLPHLVKPLLAAPEHAVWLLPTPAFREAAIQSRSVPGEGFVWKTSDPAKAERNIAARDRMFTRRLEQETKRLQLRTIRVDTGMTEDDLAEQVTSAFGL</sequence>
<proteinExistence type="predicted"/>
<comment type="caution">
    <text evidence="2">The sequence shown here is derived from an EMBL/GenBank/DDBJ whole genome shotgun (WGS) entry which is preliminary data.</text>
</comment>
<organism evidence="2 3">
    <name type="scientific">Streptomyces cinerochromogenes</name>
    <dbReference type="NCBI Taxonomy" id="66422"/>
    <lineage>
        <taxon>Bacteria</taxon>
        <taxon>Bacillati</taxon>
        <taxon>Actinomycetota</taxon>
        <taxon>Actinomycetes</taxon>
        <taxon>Kitasatosporales</taxon>
        <taxon>Streptomycetaceae</taxon>
        <taxon>Streptomyces</taxon>
    </lineage>
</organism>
<dbReference type="InterPro" id="IPR027417">
    <property type="entry name" value="P-loop_NTPase"/>
</dbReference>
<dbReference type="Proteomes" id="UP001604267">
    <property type="component" value="Unassembled WGS sequence"/>
</dbReference>
<feature type="compositionally biased region" description="Basic and acidic residues" evidence="1">
    <location>
        <begin position="18"/>
        <end position="33"/>
    </location>
</feature>
<evidence type="ECO:0000313" key="3">
    <source>
        <dbReference type="Proteomes" id="UP001604267"/>
    </source>
</evidence>
<feature type="region of interest" description="Disordered" evidence="1">
    <location>
        <begin position="18"/>
        <end position="40"/>
    </location>
</feature>
<dbReference type="EMBL" id="JBICYV010000012">
    <property type="protein sequence ID" value="MFG3013669.1"/>
    <property type="molecule type" value="Genomic_DNA"/>
</dbReference>
<dbReference type="SUPFAM" id="SSF52540">
    <property type="entry name" value="P-loop containing nucleoside triphosphate hydrolases"/>
    <property type="match status" value="1"/>
</dbReference>
<keyword evidence="2" id="KW-0418">Kinase</keyword>
<accession>A0ABW7BD33</accession>
<dbReference type="GO" id="GO:0016301">
    <property type="term" value="F:kinase activity"/>
    <property type="evidence" value="ECO:0007669"/>
    <property type="project" value="UniProtKB-KW"/>
</dbReference>
<keyword evidence="3" id="KW-1185">Reference proteome</keyword>
<evidence type="ECO:0000256" key="1">
    <source>
        <dbReference type="SAM" id="MobiDB-lite"/>
    </source>
</evidence>
<gene>
    <name evidence="2" type="ORF">ACGFZB_25115</name>
</gene>
<protein>
    <submittedName>
        <fullName evidence="2">Shikimate kinase</fullName>
    </submittedName>
</protein>
<keyword evidence="2" id="KW-0808">Transferase</keyword>
<dbReference type="InterPro" id="IPR031322">
    <property type="entry name" value="Shikimate/glucono_kinase"/>
</dbReference>
<name>A0ABW7BD33_9ACTN</name>
<reference evidence="2 3" key="1">
    <citation type="submission" date="2024-10" db="EMBL/GenBank/DDBJ databases">
        <title>The Natural Products Discovery Center: Release of the First 8490 Sequenced Strains for Exploring Actinobacteria Biosynthetic Diversity.</title>
        <authorList>
            <person name="Kalkreuter E."/>
            <person name="Kautsar S.A."/>
            <person name="Yang D."/>
            <person name="Bader C.D."/>
            <person name="Teijaro C.N."/>
            <person name="Fluegel L."/>
            <person name="Davis C.M."/>
            <person name="Simpson J.R."/>
            <person name="Lauterbach L."/>
            <person name="Steele A.D."/>
            <person name="Gui C."/>
            <person name="Meng S."/>
            <person name="Li G."/>
            <person name="Viehrig K."/>
            <person name="Ye F."/>
            <person name="Su P."/>
            <person name="Kiefer A.F."/>
            <person name="Nichols A."/>
            <person name="Cepeda A.J."/>
            <person name="Yan W."/>
            <person name="Fan B."/>
            <person name="Jiang Y."/>
            <person name="Adhikari A."/>
            <person name="Zheng C.-J."/>
            <person name="Schuster L."/>
            <person name="Cowan T.M."/>
            <person name="Smanski M.J."/>
            <person name="Chevrette M.G."/>
            <person name="De Carvalho L.P.S."/>
            <person name="Shen B."/>
        </authorList>
    </citation>
    <scope>NUCLEOTIDE SEQUENCE [LARGE SCALE GENOMIC DNA]</scope>
    <source>
        <strain evidence="2 3">NPDC048320</strain>
    </source>
</reference>
<dbReference type="RefSeq" id="WP_392819623.1">
    <property type="nucleotide sequence ID" value="NZ_JBICYV010000012.1"/>
</dbReference>
<evidence type="ECO:0000313" key="2">
    <source>
        <dbReference type="EMBL" id="MFG3013669.1"/>
    </source>
</evidence>